<proteinExistence type="predicted"/>
<protein>
    <submittedName>
        <fullName evidence="1">Uncharacterized protein</fullName>
    </submittedName>
</protein>
<organism evidence="1 2">
    <name type="scientific">Vagococcus allomyrinae</name>
    <dbReference type="NCBI Taxonomy" id="2794353"/>
    <lineage>
        <taxon>Bacteria</taxon>
        <taxon>Bacillati</taxon>
        <taxon>Bacillota</taxon>
        <taxon>Bacilli</taxon>
        <taxon>Lactobacillales</taxon>
        <taxon>Enterococcaceae</taxon>
        <taxon>Vagococcus</taxon>
    </lineage>
</organism>
<sequence>MSQQSKIVPVQLTDKPITKQIPLPKASLACKLTMGETEVRLYNGRDGSSFVQWD</sequence>
<keyword evidence="2" id="KW-1185">Reference proteome</keyword>
<name>A0A940SUM6_9ENTE</name>
<dbReference type="Proteomes" id="UP000674938">
    <property type="component" value="Unassembled WGS sequence"/>
</dbReference>
<evidence type="ECO:0000313" key="2">
    <source>
        <dbReference type="Proteomes" id="UP000674938"/>
    </source>
</evidence>
<comment type="caution">
    <text evidence="1">The sequence shown here is derived from an EMBL/GenBank/DDBJ whole genome shotgun (WGS) entry which is preliminary data.</text>
</comment>
<dbReference type="AlphaFoldDB" id="A0A940SUM6"/>
<dbReference type="RefSeq" id="WP_209526555.1">
    <property type="nucleotide sequence ID" value="NZ_JAEEGA010000004.1"/>
</dbReference>
<accession>A0A940SUM6</accession>
<gene>
    <name evidence="1" type="ORF">I6N95_08110</name>
</gene>
<dbReference type="EMBL" id="JAEEGA010000004">
    <property type="protein sequence ID" value="MBP1040964.1"/>
    <property type="molecule type" value="Genomic_DNA"/>
</dbReference>
<reference evidence="1" key="1">
    <citation type="submission" date="2020-12" db="EMBL/GenBank/DDBJ databases">
        <title>Vagococcus allomyrinae sp. nov. and Enterococcus lavae sp. nov., isolated from the larvae of Allomyrina dichotoma.</title>
        <authorList>
            <person name="Lee S.D."/>
        </authorList>
    </citation>
    <scope>NUCLEOTIDE SEQUENCE</scope>
    <source>
        <strain evidence="1">BWB3-3</strain>
    </source>
</reference>
<evidence type="ECO:0000313" key="1">
    <source>
        <dbReference type="EMBL" id="MBP1040964.1"/>
    </source>
</evidence>